<gene>
    <name evidence="2" type="ORF">US58_C0011G0004</name>
</gene>
<reference evidence="2 3" key="1">
    <citation type="journal article" date="2015" name="Nature">
        <title>rRNA introns, odd ribosomes, and small enigmatic genomes across a large radiation of phyla.</title>
        <authorList>
            <person name="Brown C.T."/>
            <person name="Hug L.A."/>
            <person name="Thomas B.C."/>
            <person name="Sharon I."/>
            <person name="Castelle C.J."/>
            <person name="Singh A."/>
            <person name="Wilkins M.J."/>
            <person name="Williams K.H."/>
            <person name="Banfield J.F."/>
        </authorList>
    </citation>
    <scope>NUCLEOTIDE SEQUENCE [LARGE SCALE GENOMIC DNA]</scope>
</reference>
<dbReference type="EMBL" id="LBTN01000011">
    <property type="protein sequence ID" value="KKQ40877.1"/>
    <property type="molecule type" value="Genomic_DNA"/>
</dbReference>
<feature type="chain" id="PRO_5002532585" evidence="1">
    <location>
        <begin position="24"/>
        <end position="697"/>
    </location>
</feature>
<dbReference type="STRING" id="1619036.US58_C0011G0004"/>
<comment type="caution">
    <text evidence="2">The sequence shown here is derived from an EMBL/GenBank/DDBJ whole genome shotgun (WGS) entry which is preliminary data.</text>
</comment>
<proteinExistence type="predicted"/>
<dbReference type="Proteomes" id="UP000034333">
    <property type="component" value="Unassembled WGS sequence"/>
</dbReference>
<protein>
    <submittedName>
        <fullName evidence="2">Uncharacterized protein</fullName>
    </submittedName>
</protein>
<dbReference type="AlphaFoldDB" id="A0A0G0HF86"/>
<evidence type="ECO:0000256" key="1">
    <source>
        <dbReference type="SAM" id="SignalP"/>
    </source>
</evidence>
<feature type="signal peptide" evidence="1">
    <location>
        <begin position="1"/>
        <end position="23"/>
    </location>
</feature>
<keyword evidence="1" id="KW-0732">Signal</keyword>
<dbReference type="Pfam" id="PF09826">
    <property type="entry name" value="Beta_propel"/>
    <property type="match status" value="1"/>
</dbReference>
<evidence type="ECO:0000313" key="2">
    <source>
        <dbReference type="EMBL" id="KKQ40877.1"/>
    </source>
</evidence>
<evidence type="ECO:0000313" key="3">
    <source>
        <dbReference type="Proteomes" id="UP000034333"/>
    </source>
</evidence>
<accession>A0A0G0HF86</accession>
<organism evidence="2 3">
    <name type="scientific">Candidatus Magasanikbacteria bacterium GW2011_GWA2_37_8</name>
    <dbReference type="NCBI Taxonomy" id="1619036"/>
    <lineage>
        <taxon>Bacteria</taxon>
        <taxon>Candidatus Magasanikiibacteriota</taxon>
    </lineage>
</organism>
<dbReference type="InterPro" id="IPR019198">
    <property type="entry name" value="Beta_propeller_containing"/>
</dbReference>
<sequence length="697" mass="78628">MKRIFFLSLVLFFILLGVAPAMAKPYKNYLSQKDWTKYGVNPWRIDTDFDGYTDDWEVKHSYCPTAGYGVRLSDSLCEKGKFDLRKGVYTAPAEVKAIAPREWTSFNSCTSLVNNLNSAITSWQAKTATARAEVASNNNTAVNLTNNLNYYLNNFYSKTSSPFKDGIYFSANNTFYIKNNMLDVWQKTKTSDKHLWQYSFSNDISLGESRLVGNKLIVFASKPVTLSSSGSDVGYISRHTIVYEWNINNLTKSAPAFVYEFSGELEDWSIVQNNLYLSLNNQFVYKNTATGFKQPSEFLPTFSTNGKKVGFNSKDCLAVQAIDWKNNVWPEINSNEHYLQLVSLSLTNRKLLQQKFVFDSSAKAVFAGDRAYVFSFKPTGTYNVVTEAYEDGLTEINQFNLQNGKFNFVNNQTINGVVLNYSNVLRQGNNLWVATNDVLGVDSFTNKLYLLDASLNKIGWYNDFGREGKAMGVRLVGKELRFVFAKSEVDSSFYELLPGREFGFDITNPRAPAYLGVVNYAETAQLFYPLNNNEVVTVGLTMFNTSTVVGDKEGIKLSWWQEQFPGSNVELFTTTLGSRGSLVNRAALSPDKKYLALSMWLTASGSTSFLSDPVFYGVMVYKLDRNEGFAFVGSVKPEDYAVDTMSDFYFKGNQLIIVGGKTEEVDTGDSTQIKMINRRNLFWFNLSDLAFAKKTIE</sequence>
<name>A0A0G0HF86_9BACT</name>